<dbReference type="Proteomes" id="UP000247727">
    <property type="component" value="Unassembled WGS sequence"/>
</dbReference>
<proteinExistence type="predicted"/>
<organism evidence="1 2">
    <name type="scientific">Rhodobacter viridis</name>
    <dbReference type="NCBI Taxonomy" id="1054202"/>
    <lineage>
        <taxon>Bacteria</taxon>
        <taxon>Pseudomonadati</taxon>
        <taxon>Pseudomonadota</taxon>
        <taxon>Alphaproteobacteria</taxon>
        <taxon>Rhodobacterales</taxon>
        <taxon>Rhodobacter group</taxon>
        <taxon>Rhodobacter</taxon>
    </lineage>
</organism>
<evidence type="ECO:0008006" key="3">
    <source>
        <dbReference type="Google" id="ProtNLM"/>
    </source>
</evidence>
<sequence>MIPLGGSVLIESVVDAAKASLVVDLFAVPAIEDYVVARWAYLNGLKRQYYWSASQALEKLLKASLISANVEVKKDSHHIAKMSAKLEALGPRPSLTEPFSTVEPHKLIRGTQSDPMGFIAQIDQYGAPNSRYRLLDFVTYEGDIHRFDETFFRIIVAWESIASVGKNGNPGFLPEHWAFSSDARDAAFKGNRIFQSTNPAHLLHGDGFCMARTPKKMHDYDSEPLKSAMQWLRGLAQLG</sequence>
<dbReference type="EMBL" id="QJTK01000028">
    <property type="protein sequence ID" value="PYF06415.1"/>
    <property type="molecule type" value="Genomic_DNA"/>
</dbReference>
<gene>
    <name evidence="1" type="ORF">C8J30_12810</name>
</gene>
<dbReference type="Gene3D" id="1.20.120.330">
    <property type="entry name" value="Nucleotidyltransferases domain 2"/>
    <property type="match status" value="1"/>
</dbReference>
<dbReference type="AlphaFoldDB" id="A0A318TWP5"/>
<evidence type="ECO:0000313" key="1">
    <source>
        <dbReference type="EMBL" id="PYF06415.1"/>
    </source>
</evidence>
<protein>
    <recommendedName>
        <fullName evidence="3">HEPN domain-containing protein</fullName>
    </recommendedName>
</protein>
<accession>A0A318TWP5</accession>
<keyword evidence="2" id="KW-1185">Reference proteome</keyword>
<reference evidence="1 2" key="1">
    <citation type="submission" date="2018-06" db="EMBL/GenBank/DDBJ databases">
        <title>Genomic Encyclopedia of Type Strains, Phase III (KMG-III): the genomes of soil and plant-associated and newly described type strains.</title>
        <authorList>
            <person name="Whitman W."/>
        </authorList>
    </citation>
    <scope>NUCLEOTIDE SEQUENCE [LARGE SCALE GENOMIC DNA]</scope>
    <source>
        <strain evidence="1 2">JA737</strain>
    </source>
</reference>
<name>A0A318TWP5_9RHOB</name>
<evidence type="ECO:0000313" key="2">
    <source>
        <dbReference type="Proteomes" id="UP000247727"/>
    </source>
</evidence>
<comment type="caution">
    <text evidence="1">The sequence shown here is derived from an EMBL/GenBank/DDBJ whole genome shotgun (WGS) entry which is preliminary data.</text>
</comment>